<sequence length="813" mass="90421">MDMEEEGEGEATTAQRKGSIAPGEKQPFAVQMTAPSGVTTELESGVTVLGRGAKFGITDRRVSRKHAEVTVSKETNTVTLMSSGVNPSFIYRKSDGPDARPEVVMKGELKMLKNGDRVSLIEGLLLFTFAITEEEDGEDSAIEDEFDQDATQPNVDFTSSLDAAGGEGGGGGMPSPLRAAGKRPRGTGVPSSPGRPNKKAKQLEDASLSSQDWDSQNSDNSVEMPGLRGAKIDAKDLRWIRPIGQGSCGEVYEALWRGTRVAVKKVFRGILENDALKEFKAETHILRRLRHPNVILFMGTCTQKREMCIVTEFMSRGSLNLLLKDESVDLGWDLIVKIAMDAAQGMNYLHTFDPPIIHRDLKSHNLLVDQNFNVKVTDFGLARAMNNDDIASTFCGTMPWTAPEIFNGSGYTTKADVFSFGIVMWELITRGEPYEGKSKPQIIVGVSKEGLRPDIPPSCPPDFAQLMRDCWEQDPERRPRFAQVLERLEKMQPPLPANTIPTINVALSPNAMTEKFKAVTEQTPVGMMHSWEIEGSELAFSEEVGQGASAHVFKGKYRGQQVAIKVLKATVNPEEFKKEFEIMSEIRSPMVVFFYGAVTRPNLSIVTEFLSRGSLYDVMSSPEVSFTWELAIKLALEAAKAVNALHCWKPCIVHRDLKSPNLLVDENYNVKVADFGLARFKTTKNEASLAKLRGTYVYAAPETYNGQGYTTKADVYSFGIILWEMAMRVITESYQRPFAEYKHLKFDFQIIIQTAKKGLRPTLPETCPVKWRELMTRCWSHEPDARPEFEEVIDLLAELKANPELSKLSTEAP</sequence>
<dbReference type="Pfam" id="PF17913">
    <property type="entry name" value="FHA_2"/>
    <property type="match status" value="1"/>
</dbReference>
<dbReference type="PROSITE" id="PS50011">
    <property type="entry name" value="PROTEIN_KINASE_DOM"/>
    <property type="match status" value="2"/>
</dbReference>
<feature type="binding site" evidence="11">
    <location>
        <position position="565"/>
    </location>
    <ligand>
        <name>ATP</name>
        <dbReference type="ChEBI" id="CHEBI:30616"/>
    </ligand>
</feature>
<evidence type="ECO:0000256" key="10">
    <source>
        <dbReference type="ARBA" id="ARBA00048679"/>
    </source>
</evidence>
<reference evidence="14 15" key="1">
    <citation type="journal article" date="2013" name="Genome Biol.">
        <title>Genome of Acanthamoeba castellanii highlights extensive lateral gene transfer and early evolution of tyrosine kinase signaling.</title>
        <authorList>
            <person name="Clarke M."/>
            <person name="Lohan A.J."/>
            <person name="Liu B."/>
            <person name="Lagkouvardos I."/>
            <person name="Roy S."/>
            <person name="Zafar N."/>
            <person name="Bertelli C."/>
            <person name="Schilde C."/>
            <person name="Kianianmomeni A."/>
            <person name="Burglin T.R."/>
            <person name="Frech C."/>
            <person name="Turcotte B."/>
            <person name="Kopec K.O."/>
            <person name="Synnott J.M."/>
            <person name="Choo C."/>
            <person name="Paponov I."/>
            <person name="Finkler A."/>
            <person name="Soon Heng Tan C."/>
            <person name="Hutchins A.P."/>
            <person name="Weinmeier T."/>
            <person name="Rattei T."/>
            <person name="Chu J.S."/>
            <person name="Gimenez G."/>
            <person name="Irimia M."/>
            <person name="Rigden D.J."/>
            <person name="Fitzpatrick D.A."/>
            <person name="Lorenzo-Morales J."/>
            <person name="Bateman A."/>
            <person name="Chiu C.H."/>
            <person name="Tang P."/>
            <person name="Hegemann P."/>
            <person name="Fromm H."/>
            <person name="Raoult D."/>
            <person name="Greub G."/>
            <person name="Miranda-Saavedra D."/>
            <person name="Chen N."/>
            <person name="Nash P."/>
            <person name="Ginger M.L."/>
            <person name="Horn M."/>
            <person name="Schaap P."/>
            <person name="Caler L."/>
            <person name="Loftus B."/>
        </authorList>
    </citation>
    <scope>NUCLEOTIDE SEQUENCE [LARGE SCALE GENOMIC DNA]</scope>
    <source>
        <strain evidence="14 15">Neff</strain>
    </source>
</reference>
<dbReference type="InterPro" id="IPR008271">
    <property type="entry name" value="Ser/Thr_kinase_AS"/>
</dbReference>
<feature type="region of interest" description="Disordered" evidence="12">
    <location>
        <begin position="1"/>
        <end position="28"/>
    </location>
</feature>
<keyword evidence="7 11" id="KW-0067">ATP-binding</keyword>
<dbReference type="GO" id="GO:0005524">
    <property type="term" value="F:ATP binding"/>
    <property type="evidence" value="ECO:0007669"/>
    <property type="project" value="UniProtKB-UniRule"/>
</dbReference>
<evidence type="ECO:0000256" key="9">
    <source>
        <dbReference type="ARBA" id="ARBA00047899"/>
    </source>
</evidence>
<keyword evidence="3" id="KW-0808">Transferase</keyword>
<keyword evidence="6" id="KW-0378">Hydrolase</keyword>
<evidence type="ECO:0000256" key="8">
    <source>
        <dbReference type="ARBA" id="ARBA00023242"/>
    </source>
</evidence>
<dbReference type="PROSITE" id="PS00108">
    <property type="entry name" value="PROTEIN_KINASE_ST"/>
    <property type="match status" value="2"/>
</dbReference>
<dbReference type="GO" id="GO:0016787">
    <property type="term" value="F:hydrolase activity"/>
    <property type="evidence" value="ECO:0007669"/>
    <property type="project" value="UniProtKB-KW"/>
</dbReference>
<dbReference type="PANTHER" id="PTHR44329:SF298">
    <property type="entry name" value="MIXED LINEAGE KINASE DOMAIN-LIKE PROTEIN"/>
    <property type="match status" value="1"/>
</dbReference>
<accession>L8GUK1</accession>
<dbReference type="OMA" id="CEIGINC"/>
<feature type="region of interest" description="Disordered" evidence="12">
    <location>
        <begin position="146"/>
        <end position="227"/>
    </location>
</feature>
<dbReference type="InterPro" id="IPR017441">
    <property type="entry name" value="Protein_kinase_ATP_BS"/>
</dbReference>
<evidence type="ECO:0000256" key="3">
    <source>
        <dbReference type="ARBA" id="ARBA00022679"/>
    </source>
</evidence>
<dbReference type="KEGG" id="acan:ACA1_078470"/>
<dbReference type="InterPro" id="IPR000719">
    <property type="entry name" value="Prot_kinase_dom"/>
</dbReference>
<dbReference type="InterPro" id="IPR001245">
    <property type="entry name" value="Ser-Thr/Tyr_kinase_cat_dom"/>
</dbReference>
<keyword evidence="4 11" id="KW-0547">Nucleotide-binding</keyword>
<comment type="catalytic activity">
    <reaction evidence="9">
        <text>L-threonyl-[protein] + ATP = O-phospho-L-threonyl-[protein] + ADP + H(+)</text>
        <dbReference type="Rhea" id="RHEA:46608"/>
        <dbReference type="Rhea" id="RHEA-COMP:11060"/>
        <dbReference type="Rhea" id="RHEA-COMP:11605"/>
        <dbReference type="ChEBI" id="CHEBI:15378"/>
        <dbReference type="ChEBI" id="CHEBI:30013"/>
        <dbReference type="ChEBI" id="CHEBI:30616"/>
        <dbReference type="ChEBI" id="CHEBI:61977"/>
        <dbReference type="ChEBI" id="CHEBI:456216"/>
        <dbReference type="EC" id="2.7.11.1"/>
    </reaction>
</comment>
<dbReference type="SUPFAM" id="SSF56112">
    <property type="entry name" value="Protein kinase-like (PK-like)"/>
    <property type="match status" value="2"/>
</dbReference>
<comment type="subcellular location">
    <subcellularLocation>
        <location evidence="1">Nucleus</location>
    </subcellularLocation>
</comment>
<dbReference type="InterPro" id="IPR008984">
    <property type="entry name" value="SMAD_FHA_dom_sf"/>
</dbReference>
<dbReference type="Gene3D" id="2.60.200.20">
    <property type="match status" value="1"/>
</dbReference>
<evidence type="ECO:0000256" key="1">
    <source>
        <dbReference type="ARBA" id="ARBA00004123"/>
    </source>
</evidence>
<dbReference type="Proteomes" id="UP000011083">
    <property type="component" value="Unassembled WGS sequence"/>
</dbReference>
<dbReference type="Pfam" id="PF07714">
    <property type="entry name" value="PK_Tyr_Ser-Thr"/>
    <property type="match status" value="2"/>
</dbReference>
<dbReference type="VEuPathDB" id="AmoebaDB:ACA1_078470"/>
<dbReference type="GO" id="GO:0004674">
    <property type="term" value="F:protein serine/threonine kinase activity"/>
    <property type="evidence" value="ECO:0007669"/>
    <property type="project" value="UniProtKB-KW"/>
</dbReference>
<feature type="compositionally biased region" description="Low complexity" evidence="12">
    <location>
        <begin position="207"/>
        <end position="221"/>
    </location>
</feature>
<evidence type="ECO:0000256" key="7">
    <source>
        <dbReference type="ARBA" id="ARBA00022840"/>
    </source>
</evidence>
<feature type="domain" description="Protein kinase" evidence="13">
    <location>
        <begin position="237"/>
        <end position="495"/>
    </location>
</feature>
<dbReference type="STRING" id="1257118.L8GUK1"/>
<dbReference type="PANTHER" id="PTHR44329">
    <property type="entry name" value="SERINE/THREONINE-PROTEIN KINASE TNNI3K-RELATED"/>
    <property type="match status" value="1"/>
</dbReference>
<organism evidence="14 15">
    <name type="scientific">Acanthamoeba castellanii (strain ATCC 30010 / Neff)</name>
    <dbReference type="NCBI Taxonomy" id="1257118"/>
    <lineage>
        <taxon>Eukaryota</taxon>
        <taxon>Amoebozoa</taxon>
        <taxon>Discosea</taxon>
        <taxon>Longamoebia</taxon>
        <taxon>Centramoebida</taxon>
        <taxon>Acanthamoebidae</taxon>
        <taxon>Acanthamoeba</taxon>
    </lineage>
</organism>
<dbReference type="InterPro" id="IPR011009">
    <property type="entry name" value="Kinase-like_dom_sf"/>
</dbReference>
<dbReference type="Gene3D" id="3.30.200.20">
    <property type="entry name" value="Phosphorylase Kinase, domain 1"/>
    <property type="match status" value="2"/>
</dbReference>
<dbReference type="InterPro" id="IPR051681">
    <property type="entry name" value="Ser/Thr_Kinases-Pseudokinases"/>
</dbReference>
<evidence type="ECO:0000256" key="2">
    <source>
        <dbReference type="ARBA" id="ARBA00022527"/>
    </source>
</evidence>
<dbReference type="GO" id="GO:0005634">
    <property type="term" value="C:nucleus"/>
    <property type="evidence" value="ECO:0007669"/>
    <property type="project" value="UniProtKB-SubCell"/>
</dbReference>
<dbReference type="OrthoDB" id="4062651at2759"/>
<dbReference type="PROSITE" id="PS00107">
    <property type="entry name" value="PROTEIN_KINASE_ATP"/>
    <property type="match status" value="1"/>
</dbReference>
<dbReference type="SMART" id="SM00220">
    <property type="entry name" value="S_TKc"/>
    <property type="match status" value="2"/>
</dbReference>
<evidence type="ECO:0000256" key="11">
    <source>
        <dbReference type="PROSITE-ProRule" id="PRU10141"/>
    </source>
</evidence>
<dbReference type="RefSeq" id="XP_004337799.1">
    <property type="nucleotide sequence ID" value="XM_004337751.1"/>
</dbReference>
<keyword evidence="15" id="KW-1185">Reference proteome</keyword>
<gene>
    <name evidence="14" type="ORF">ACA1_078470</name>
</gene>
<feature type="domain" description="Protein kinase" evidence="13">
    <location>
        <begin position="538"/>
        <end position="805"/>
    </location>
</feature>
<keyword evidence="2" id="KW-0723">Serine/threonine-protein kinase</keyword>
<dbReference type="EMBL" id="KB008022">
    <property type="protein sequence ID" value="ELR15786.1"/>
    <property type="molecule type" value="Genomic_DNA"/>
</dbReference>
<evidence type="ECO:0000313" key="15">
    <source>
        <dbReference type="Proteomes" id="UP000011083"/>
    </source>
</evidence>
<dbReference type="SUPFAM" id="SSF49879">
    <property type="entry name" value="SMAD/FHA domain"/>
    <property type="match status" value="1"/>
</dbReference>
<name>L8GUK1_ACACF</name>
<dbReference type="Gene3D" id="1.10.510.10">
    <property type="entry name" value="Transferase(Phosphotransferase) domain 1"/>
    <property type="match status" value="2"/>
</dbReference>
<evidence type="ECO:0000256" key="12">
    <source>
        <dbReference type="SAM" id="MobiDB-lite"/>
    </source>
</evidence>
<comment type="catalytic activity">
    <reaction evidence="10">
        <text>L-seryl-[protein] + ATP = O-phospho-L-seryl-[protein] + ADP + H(+)</text>
        <dbReference type="Rhea" id="RHEA:17989"/>
        <dbReference type="Rhea" id="RHEA-COMP:9863"/>
        <dbReference type="Rhea" id="RHEA-COMP:11604"/>
        <dbReference type="ChEBI" id="CHEBI:15378"/>
        <dbReference type="ChEBI" id="CHEBI:29999"/>
        <dbReference type="ChEBI" id="CHEBI:30616"/>
        <dbReference type="ChEBI" id="CHEBI:83421"/>
        <dbReference type="ChEBI" id="CHEBI:456216"/>
        <dbReference type="EC" id="2.7.11.1"/>
    </reaction>
</comment>
<keyword evidence="8" id="KW-0539">Nucleus</keyword>
<dbReference type="CDD" id="cd22671">
    <property type="entry name" value="FHA_APTX-like"/>
    <property type="match status" value="1"/>
</dbReference>
<proteinExistence type="predicted"/>
<keyword evidence="5 14" id="KW-0418">Kinase</keyword>
<evidence type="ECO:0000256" key="6">
    <source>
        <dbReference type="ARBA" id="ARBA00022801"/>
    </source>
</evidence>
<dbReference type="GeneID" id="14916490"/>
<evidence type="ECO:0000259" key="13">
    <source>
        <dbReference type="PROSITE" id="PS50011"/>
    </source>
</evidence>
<dbReference type="AlphaFoldDB" id="L8GUK1"/>
<evidence type="ECO:0000313" key="14">
    <source>
        <dbReference type="EMBL" id="ELR15786.1"/>
    </source>
</evidence>
<protein>
    <submittedName>
        <fullName evidence="14">Serine/threonineprotein kinase</fullName>
    </submittedName>
</protein>
<dbReference type="FunFam" id="3.30.200.20:FF:000034">
    <property type="entry name" value="Kinase suppressor of Ras 1"/>
    <property type="match status" value="1"/>
</dbReference>
<dbReference type="CDD" id="cd13999">
    <property type="entry name" value="STKc_MAP3K-like"/>
    <property type="match status" value="2"/>
</dbReference>
<dbReference type="PRINTS" id="PR00109">
    <property type="entry name" value="TYRKINASE"/>
</dbReference>
<evidence type="ECO:0000256" key="4">
    <source>
        <dbReference type="ARBA" id="ARBA00022741"/>
    </source>
</evidence>
<evidence type="ECO:0000256" key="5">
    <source>
        <dbReference type="ARBA" id="ARBA00022777"/>
    </source>
</evidence>
<feature type="compositionally biased region" description="Polar residues" evidence="12">
    <location>
        <begin position="149"/>
        <end position="161"/>
    </location>
</feature>
<dbReference type="InterPro" id="IPR041388">
    <property type="entry name" value="FHA_2"/>
</dbReference>